<dbReference type="PANTHER" id="PTHR43280">
    <property type="entry name" value="ARAC-FAMILY TRANSCRIPTIONAL REGULATOR"/>
    <property type="match status" value="1"/>
</dbReference>
<feature type="domain" description="HTH araC/xylS-type" evidence="4">
    <location>
        <begin position="170"/>
        <end position="268"/>
    </location>
</feature>
<evidence type="ECO:0000256" key="3">
    <source>
        <dbReference type="ARBA" id="ARBA00023163"/>
    </source>
</evidence>
<evidence type="ECO:0000256" key="2">
    <source>
        <dbReference type="ARBA" id="ARBA00023125"/>
    </source>
</evidence>
<evidence type="ECO:0000259" key="4">
    <source>
        <dbReference type="PROSITE" id="PS01124"/>
    </source>
</evidence>
<dbReference type="SUPFAM" id="SSF46689">
    <property type="entry name" value="Homeodomain-like"/>
    <property type="match status" value="1"/>
</dbReference>
<comment type="caution">
    <text evidence="5">The sequence shown here is derived from an EMBL/GenBank/DDBJ whole genome shotgun (WGS) entry which is preliminary data.</text>
</comment>
<dbReference type="InterPro" id="IPR009057">
    <property type="entry name" value="Homeodomain-like_sf"/>
</dbReference>
<protein>
    <submittedName>
        <fullName evidence="5">AraC family transcriptional regulator</fullName>
    </submittedName>
</protein>
<keyword evidence="2" id="KW-0238">DNA-binding</keyword>
<evidence type="ECO:0000313" key="6">
    <source>
        <dbReference type="Proteomes" id="UP001207408"/>
    </source>
</evidence>
<proteinExistence type="predicted"/>
<reference evidence="5" key="1">
    <citation type="submission" date="2022-10" db="EMBL/GenBank/DDBJ databases">
        <authorList>
            <person name="Yu W.X."/>
        </authorList>
    </citation>
    <scope>NUCLEOTIDE SEQUENCE</scope>
    <source>
        <strain evidence="5">D04</strain>
    </source>
</reference>
<sequence length="269" mass="31551">MKTQIVENIMFSDEKAKTFDSDQIVPELTLSFMVSGKKHLRFSDFDVVGEPGDIALIRKNELIKSIKMSDDEGFSYKSVSIFFTPEMLQDYAKNHNIPTTEKYKGKPYIDLTQSKFIRAYFESFMPYFNQVSKLTGTVASIKSLEALELLMNHHPNLEQMIFDLTEPYKIDLEKYMNKNFTFKIPIKEFARLTGRSLSTFKRDFKKTYNETPEKWLREKRLDEAKYLIVEKKQKPSDVYYHVGFENFSHFSTSFKERFGVNASDILDIS</sequence>
<organism evidence="5 6">
    <name type="scientific">Plebeiibacterium marinum</name>
    <dbReference type="NCBI Taxonomy" id="2992111"/>
    <lineage>
        <taxon>Bacteria</taxon>
        <taxon>Pseudomonadati</taxon>
        <taxon>Bacteroidota</taxon>
        <taxon>Bacteroidia</taxon>
        <taxon>Marinilabiliales</taxon>
        <taxon>Marinilabiliaceae</taxon>
        <taxon>Plebeiibacterium</taxon>
    </lineage>
</organism>
<dbReference type="AlphaFoldDB" id="A0AAE3MFT2"/>
<dbReference type="InterPro" id="IPR054015">
    <property type="entry name" value="ExsA-like_N"/>
</dbReference>
<dbReference type="PROSITE" id="PS01124">
    <property type="entry name" value="HTH_ARAC_FAMILY_2"/>
    <property type="match status" value="1"/>
</dbReference>
<evidence type="ECO:0000313" key="5">
    <source>
        <dbReference type="EMBL" id="MCW3806781.1"/>
    </source>
</evidence>
<dbReference type="Pfam" id="PF22200">
    <property type="entry name" value="ExsA_N"/>
    <property type="match status" value="1"/>
</dbReference>
<dbReference type="Pfam" id="PF12833">
    <property type="entry name" value="HTH_18"/>
    <property type="match status" value="1"/>
</dbReference>
<dbReference type="Proteomes" id="UP001207408">
    <property type="component" value="Unassembled WGS sequence"/>
</dbReference>
<dbReference type="GO" id="GO:0043565">
    <property type="term" value="F:sequence-specific DNA binding"/>
    <property type="evidence" value="ECO:0007669"/>
    <property type="project" value="InterPro"/>
</dbReference>
<dbReference type="SMART" id="SM00342">
    <property type="entry name" value="HTH_ARAC"/>
    <property type="match status" value="1"/>
</dbReference>
<dbReference type="GO" id="GO:0003700">
    <property type="term" value="F:DNA-binding transcription factor activity"/>
    <property type="evidence" value="ECO:0007669"/>
    <property type="project" value="InterPro"/>
</dbReference>
<name>A0AAE3MFT2_9BACT</name>
<dbReference type="PANTHER" id="PTHR43280:SF2">
    <property type="entry name" value="HTH-TYPE TRANSCRIPTIONAL REGULATOR EXSA"/>
    <property type="match status" value="1"/>
</dbReference>
<evidence type="ECO:0000256" key="1">
    <source>
        <dbReference type="ARBA" id="ARBA00023015"/>
    </source>
</evidence>
<dbReference type="InterPro" id="IPR018060">
    <property type="entry name" value="HTH_AraC"/>
</dbReference>
<dbReference type="EMBL" id="JAPDPI010000030">
    <property type="protein sequence ID" value="MCW3806781.1"/>
    <property type="molecule type" value="Genomic_DNA"/>
</dbReference>
<keyword evidence="3" id="KW-0804">Transcription</keyword>
<dbReference type="RefSeq" id="WP_301200550.1">
    <property type="nucleotide sequence ID" value="NZ_JAPDPI010000030.1"/>
</dbReference>
<dbReference type="Gene3D" id="1.10.10.60">
    <property type="entry name" value="Homeodomain-like"/>
    <property type="match status" value="1"/>
</dbReference>
<keyword evidence="6" id="KW-1185">Reference proteome</keyword>
<keyword evidence="1" id="KW-0805">Transcription regulation</keyword>
<gene>
    <name evidence="5" type="ORF">OM074_14185</name>
</gene>
<accession>A0AAE3MFT2</accession>